<dbReference type="GO" id="GO:0016787">
    <property type="term" value="F:hydrolase activity"/>
    <property type="evidence" value="ECO:0007669"/>
    <property type="project" value="UniProtKB-UniRule"/>
</dbReference>
<gene>
    <name evidence="7" type="primary">ylbK_2</name>
    <name evidence="7" type="ORF">NF27_EY00280</name>
</gene>
<evidence type="ECO:0000256" key="3">
    <source>
        <dbReference type="ARBA" id="ARBA00023098"/>
    </source>
</evidence>
<feature type="active site" description="Nucleophile" evidence="4">
    <location>
        <position position="78"/>
    </location>
</feature>
<feature type="chain" id="PRO_5002135937" evidence="5">
    <location>
        <begin position="23"/>
        <end position="310"/>
    </location>
</feature>
<keyword evidence="1 4" id="KW-0378">Hydrolase</keyword>
<dbReference type="Gene3D" id="3.40.1090.10">
    <property type="entry name" value="Cytosolic phospholipase A2 catalytic domain"/>
    <property type="match status" value="1"/>
</dbReference>
<dbReference type="OrthoDB" id="5290098at2"/>
<dbReference type="RefSeq" id="WP_068982013.1">
    <property type="nucleotide sequence ID" value="NZ_JSWE01000124.1"/>
</dbReference>
<dbReference type="STRING" id="86105.NF27_EY00280"/>
<evidence type="ECO:0000259" key="6">
    <source>
        <dbReference type="PROSITE" id="PS51635"/>
    </source>
</evidence>
<dbReference type="Proteomes" id="UP000031258">
    <property type="component" value="Unassembled WGS sequence"/>
</dbReference>
<keyword evidence="3 4" id="KW-0443">Lipid metabolism</keyword>
<dbReference type="PANTHER" id="PTHR14226:SF29">
    <property type="entry name" value="NEUROPATHY TARGET ESTERASE SWS"/>
    <property type="match status" value="1"/>
</dbReference>
<dbReference type="InterPro" id="IPR016035">
    <property type="entry name" value="Acyl_Trfase/lysoPLipase"/>
</dbReference>
<accession>A0A0C1MS99</accession>
<dbReference type="PROSITE" id="PS51635">
    <property type="entry name" value="PNPLA"/>
    <property type="match status" value="1"/>
</dbReference>
<evidence type="ECO:0000313" key="8">
    <source>
        <dbReference type="Proteomes" id="UP000031258"/>
    </source>
</evidence>
<evidence type="ECO:0000256" key="1">
    <source>
        <dbReference type="ARBA" id="ARBA00022801"/>
    </source>
</evidence>
<evidence type="ECO:0000256" key="2">
    <source>
        <dbReference type="ARBA" id="ARBA00022963"/>
    </source>
</evidence>
<comment type="caution">
    <text evidence="7">The sequence shown here is derived from an EMBL/GenBank/DDBJ whole genome shotgun (WGS) entry which is preliminary data.</text>
</comment>
<protein>
    <submittedName>
        <fullName evidence="7">Putative NTE family protein ylbK</fullName>
    </submittedName>
</protein>
<dbReference type="CDD" id="cd07205">
    <property type="entry name" value="Pat_PNPLA6_PNPLA7_NTE1_like"/>
    <property type="match status" value="1"/>
</dbReference>
<feature type="active site" description="Proton acceptor" evidence="4">
    <location>
        <position position="198"/>
    </location>
</feature>
<evidence type="ECO:0000313" key="7">
    <source>
        <dbReference type="EMBL" id="KIE04932.1"/>
    </source>
</evidence>
<proteinExistence type="predicted"/>
<reference evidence="7 8" key="1">
    <citation type="submission" date="2014-11" db="EMBL/GenBank/DDBJ databases">
        <title>A Rickettsiales Symbiont of Amoebae With Ancient Features.</title>
        <authorList>
            <person name="Schulz F."/>
            <person name="Martijn J."/>
            <person name="Wascher F."/>
            <person name="Kostanjsek R."/>
            <person name="Ettema T.J."/>
            <person name="Horn M."/>
        </authorList>
    </citation>
    <scope>NUCLEOTIDE SEQUENCE [LARGE SCALE GENOMIC DNA]</scope>
    <source>
        <strain evidence="7 8">UWC36</strain>
    </source>
</reference>
<keyword evidence="2 4" id="KW-0442">Lipid degradation</keyword>
<dbReference type="AlphaFoldDB" id="A0A0C1MS99"/>
<feature type="short sequence motif" description="DGA/G" evidence="4">
    <location>
        <begin position="198"/>
        <end position="200"/>
    </location>
</feature>
<keyword evidence="8" id="KW-1185">Reference proteome</keyword>
<sequence length="310" mass="33879">MKKFFKCFILLLVLLPSACTQTKLFVQAPKEPPYAPPLKNVNVALVLGGGGSKGIAHLGVLKVFEENNIPIDLIVGCSVGSAVGALYADNPNAEEIKNKLINIKREELLDPSIGDSLQMLVTLKGPIRGYHYQKFLAKNLNTRNIESLKIPFVAVTTDIGTNNLFAIRTGPIVPAVHASSAIPPLFTPVRIYGRTLVDGGVKAPVPVKVAKQYGPKIIIAVDISAPPPKDELGNMLDLTYRAFWIFYYELSRLQAKKADIEIHPNMDGYGTFDDGSKNEELYQAGIDAANELIGDIKRKLEELCIPLKSK</sequence>
<feature type="short sequence motif" description="GXGXXG" evidence="4">
    <location>
        <begin position="49"/>
        <end position="54"/>
    </location>
</feature>
<dbReference type="InterPro" id="IPR050301">
    <property type="entry name" value="NTE"/>
</dbReference>
<keyword evidence="5" id="KW-0732">Signal</keyword>
<evidence type="ECO:0000256" key="4">
    <source>
        <dbReference type="PROSITE-ProRule" id="PRU01161"/>
    </source>
</evidence>
<dbReference type="GO" id="GO:0016042">
    <property type="term" value="P:lipid catabolic process"/>
    <property type="evidence" value="ECO:0007669"/>
    <property type="project" value="UniProtKB-UniRule"/>
</dbReference>
<evidence type="ECO:0000256" key="5">
    <source>
        <dbReference type="SAM" id="SignalP"/>
    </source>
</evidence>
<dbReference type="PANTHER" id="PTHR14226">
    <property type="entry name" value="NEUROPATHY TARGET ESTERASE/SWISS CHEESE D.MELANOGASTER"/>
    <property type="match status" value="1"/>
</dbReference>
<dbReference type="InterPro" id="IPR002641">
    <property type="entry name" value="PNPLA_dom"/>
</dbReference>
<dbReference type="EMBL" id="JSWE01000124">
    <property type="protein sequence ID" value="KIE04932.1"/>
    <property type="molecule type" value="Genomic_DNA"/>
</dbReference>
<dbReference type="SUPFAM" id="SSF52151">
    <property type="entry name" value="FabD/lysophospholipase-like"/>
    <property type="match status" value="1"/>
</dbReference>
<feature type="short sequence motif" description="GXSXG" evidence="4">
    <location>
        <begin position="76"/>
        <end position="80"/>
    </location>
</feature>
<dbReference type="Pfam" id="PF01734">
    <property type="entry name" value="Patatin"/>
    <property type="match status" value="1"/>
</dbReference>
<name>A0A0C1MS99_9RICK</name>
<feature type="signal peptide" evidence="5">
    <location>
        <begin position="1"/>
        <end position="22"/>
    </location>
</feature>
<organism evidence="7 8">
    <name type="scientific">Candidatus Jidaibacter acanthamoebae</name>
    <dbReference type="NCBI Taxonomy" id="86105"/>
    <lineage>
        <taxon>Bacteria</taxon>
        <taxon>Pseudomonadati</taxon>
        <taxon>Pseudomonadota</taxon>
        <taxon>Alphaproteobacteria</taxon>
        <taxon>Rickettsiales</taxon>
        <taxon>Candidatus Midichloriaceae</taxon>
        <taxon>Candidatus Jidaibacter</taxon>
    </lineage>
</organism>
<feature type="domain" description="PNPLA" evidence="6">
    <location>
        <begin position="45"/>
        <end position="211"/>
    </location>
</feature>